<dbReference type="PROSITE" id="PS50055">
    <property type="entry name" value="TYR_PHOSPHATASE_PTP"/>
    <property type="match status" value="1"/>
</dbReference>
<evidence type="ECO:0000259" key="3">
    <source>
        <dbReference type="PROSITE" id="PS50056"/>
    </source>
</evidence>
<accession>A0AAE1QNE4</accession>
<gene>
    <name evidence="4" type="ORF">RND71_043993</name>
</gene>
<dbReference type="InterPro" id="IPR000242">
    <property type="entry name" value="PTP_cat"/>
</dbReference>
<feature type="region of interest" description="Disordered" evidence="1">
    <location>
        <begin position="1"/>
        <end position="34"/>
    </location>
</feature>
<dbReference type="GO" id="GO:0004725">
    <property type="term" value="F:protein tyrosine phosphatase activity"/>
    <property type="evidence" value="ECO:0007669"/>
    <property type="project" value="InterPro"/>
</dbReference>
<dbReference type="PANTHER" id="PTHR19134:SF534">
    <property type="entry name" value="LD27988P"/>
    <property type="match status" value="1"/>
</dbReference>
<name>A0AAE1QNE4_9SOLA</name>
<comment type="caution">
    <text evidence="4">The sequence shown here is derived from an EMBL/GenBank/DDBJ whole genome shotgun (WGS) entry which is preliminary data.</text>
</comment>
<feature type="compositionally biased region" description="Basic residues" evidence="1">
    <location>
        <begin position="20"/>
        <end position="34"/>
    </location>
</feature>
<dbReference type="InterPro" id="IPR016130">
    <property type="entry name" value="Tyr_Pase_AS"/>
</dbReference>
<dbReference type="PROSITE" id="PS50056">
    <property type="entry name" value="TYR_PHOSPHATASE_2"/>
    <property type="match status" value="1"/>
</dbReference>
<evidence type="ECO:0000313" key="4">
    <source>
        <dbReference type="EMBL" id="KAK4336785.1"/>
    </source>
</evidence>
<dbReference type="InterPro" id="IPR029021">
    <property type="entry name" value="Prot-tyrosine_phosphatase-like"/>
</dbReference>
<organism evidence="4 5">
    <name type="scientific">Anisodus tanguticus</name>
    <dbReference type="NCBI Taxonomy" id="243964"/>
    <lineage>
        <taxon>Eukaryota</taxon>
        <taxon>Viridiplantae</taxon>
        <taxon>Streptophyta</taxon>
        <taxon>Embryophyta</taxon>
        <taxon>Tracheophyta</taxon>
        <taxon>Spermatophyta</taxon>
        <taxon>Magnoliopsida</taxon>
        <taxon>eudicotyledons</taxon>
        <taxon>Gunneridae</taxon>
        <taxon>Pentapetalae</taxon>
        <taxon>asterids</taxon>
        <taxon>lamiids</taxon>
        <taxon>Solanales</taxon>
        <taxon>Solanaceae</taxon>
        <taxon>Solanoideae</taxon>
        <taxon>Hyoscyameae</taxon>
        <taxon>Anisodus</taxon>
    </lineage>
</organism>
<dbReference type="Pfam" id="PF00102">
    <property type="entry name" value="Y_phosphatase"/>
    <property type="match status" value="1"/>
</dbReference>
<dbReference type="Gene3D" id="3.90.190.10">
    <property type="entry name" value="Protein tyrosine phosphatase superfamily"/>
    <property type="match status" value="1"/>
</dbReference>
<dbReference type="PANTHER" id="PTHR19134">
    <property type="entry name" value="RECEPTOR-TYPE TYROSINE-PROTEIN PHOSPHATASE"/>
    <property type="match status" value="1"/>
</dbReference>
<evidence type="ECO:0000256" key="1">
    <source>
        <dbReference type="SAM" id="MobiDB-lite"/>
    </source>
</evidence>
<evidence type="ECO:0000313" key="5">
    <source>
        <dbReference type="Proteomes" id="UP001291623"/>
    </source>
</evidence>
<dbReference type="SMART" id="SM00194">
    <property type="entry name" value="PTPc"/>
    <property type="match status" value="1"/>
</dbReference>
<sequence length="676" mass="78012">MAQGNKKLANKKAPGFVKANQKKTHKAAAKASLRKAVKNTHRVINLSPTRFEQKVPIQISKLKNQLEQLKALKNFKKDEKEFKKKFGPSQNIWNIEANTNHQSNKNESFSHPMTIQKARKFLSARKFEIQRALALYKAHEMIRSKEDAEENDDTDDFRKNASELDLSGLSEQLTGYCDKMATDFEQNFKINKASSEKLFQQKDSIIEEKKTNNGFTIDDDVIIHPVVVNRLSLTIKSKPENIQFNNSKDEEFDDDKNLLSRTNSNSKDFKKNEDNFLNFIRNYLTCNDKSLHRSTDPAMTLEDFLTYLREKGRKGLGDEYIQLRQEKDLKFFMDDEECLKAYIQYNKKSNNYSNLIDCSNNLDQVDSENPNTLDDVEVNDSELEKLNAELLDRGDALEQIFSFETSVKKDNAIKNRYLDVLCYDHTRVKLKIKDEDDFDDFIEEEPINMPTDYINANFVDGYEQKNAFISTQGPLDSTCIDFWEMCIQNEVKVIVMTTHTMEAERIKCAQYWPLQPNSQSSFSYLTIINNGVNKFQDYKITKLTIKDNSTHKSYELTHLQFLSWPDYGVPHSACAMLEFRQKVRQELTDHLKAVNWPENKPPPPIVVHCSAGIGRTATEILILTRLLEQANKCALLYTDNLALELIPTITNFSPNFVCIAPPESPLHIEPCGFLKQ</sequence>
<feature type="domain" description="Tyrosine-protein phosphatase" evidence="2">
    <location>
        <begin position="379"/>
        <end position="622"/>
    </location>
</feature>
<evidence type="ECO:0000259" key="2">
    <source>
        <dbReference type="PROSITE" id="PS50055"/>
    </source>
</evidence>
<dbReference type="InterPro" id="IPR050348">
    <property type="entry name" value="Protein-Tyr_Phosphatase"/>
</dbReference>
<dbReference type="SUPFAM" id="SSF52799">
    <property type="entry name" value="(Phosphotyrosine protein) phosphatases II"/>
    <property type="match status" value="1"/>
</dbReference>
<dbReference type="InterPro" id="IPR000387">
    <property type="entry name" value="Tyr_Pase_dom"/>
</dbReference>
<protein>
    <submittedName>
        <fullName evidence="4">Uncharacterized protein</fullName>
    </submittedName>
</protein>
<dbReference type="SMART" id="SM00404">
    <property type="entry name" value="PTPc_motif"/>
    <property type="match status" value="1"/>
</dbReference>
<keyword evidence="5" id="KW-1185">Reference proteome</keyword>
<dbReference type="EMBL" id="JAVYJV010000091">
    <property type="protein sequence ID" value="KAK4336785.1"/>
    <property type="molecule type" value="Genomic_DNA"/>
</dbReference>
<dbReference type="Proteomes" id="UP001291623">
    <property type="component" value="Unassembled WGS sequence"/>
</dbReference>
<feature type="domain" description="Tyrosine specific protein phosphatases" evidence="3">
    <location>
        <begin position="577"/>
        <end position="622"/>
    </location>
</feature>
<dbReference type="InterPro" id="IPR003595">
    <property type="entry name" value="Tyr_Pase_cat"/>
</dbReference>
<dbReference type="PROSITE" id="PS00383">
    <property type="entry name" value="TYR_PHOSPHATASE_1"/>
    <property type="match status" value="1"/>
</dbReference>
<reference evidence="4" key="1">
    <citation type="submission" date="2023-12" db="EMBL/GenBank/DDBJ databases">
        <title>Genome assembly of Anisodus tanguticus.</title>
        <authorList>
            <person name="Wang Y.-J."/>
        </authorList>
    </citation>
    <scope>NUCLEOTIDE SEQUENCE</scope>
    <source>
        <strain evidence="4">KB-2021</strain>
        <tissue evidence="4">Leaf</tissue>
    </source>
</reference>
<dbReference type="PRINTS" id="PR00700">
    <property type="entry name" value="PRTYPHPHTASE"/>
</dbReference>
<proteinExistence type="predicted"/>
<dbReference type="AlphaFoldDB" id="A0AAE1QNE4"/>